<dbReference type="AlphaFoldDB" id="A0A1Q9D0Z3"/>
<evidence type="ECO:0000313" key="2">
    <source>
        <dbReference type="EMBL" id="OLP88841.1"/>
    </source>
</evidence>
<evidence type="ECO:0000313" key="3">
    <source>
        <dbReference type="Proteomes" id="UP000186817"/>
    </source>
</evidence>
<organism evidence="2 3">
    <name type="scientific">Symbiodinium microadriaticum</name>
    <name type="common">Dinoflagellate</name>
    <name type="synonym">Zooxanthella microadriatica</name>
    <dbReference type="NCBI Taxonomy" id="2951"/>
    <lineage>
        <taxon>Eukaryota</taxon>
        <taxon>Sar</taxon>
        <taxon>Alveolata</taxon>
        <taxon>Dinophyceae</taxon>
        <taxon>Suessiales</taxon>
        <taxon>Symbiodiniaceae</taxon>
        <taxon>Symbiodinium</taxon>
    </lineage>
</organism>
<name>A0A1Q9D0Z3_SYMMI</name>
<dbReference type="EMBL" id="LSRX01000791">
    <property type="protein sequence ID" value="OLP88841.1"/>
    <property type="molecule type" value="Genomic_DNA"/>
</dbReference>
<feature type="compositionally biased region" description="Low complexity" evidence="1">
    <location>
        <begin position="48"/>
        <end position="69"/>
    </location>
</feature>
<feature type="region of interest" description="Disordered" evidence="1">
    <location>
        <begin position="43"/>
        <end position="76"/>
    </location>
</feature>
<comment type="caution">
    <text evidence="2">The sequence shown here is derived from an EMBL/GenBank/DDBJ whole genome shotgun (WGS) entry which is preliminary data.</text>
</comment>
<keyword evidence="3" id="KW-1185">Reference proteome</keyword>
<feature type="region of interest" description="Disordered" evidence="1">
    <location>
        <begin position="1"/>
        <end position="20"/>
    </location>
</feature>
<proteinExistence type="predicted"/>
<sequence length="593" mass="63851">MAAALQVPGSVDADGNPGPLRDLTLVEQARIESTRRVALLRMGIPPDSVGTPGPSTPAPVAGPGAPATGGQPGAGSRRLKLSAVLDPTLDADVVSLGNLEIQKLYADYKAKFGDHPSAEADPSADQLASLKQVVAAGSVPYADFSLFGPHGLRLLRKQTFTSYTLNVATGEWSKKEQPGPSSYHSWVEAWKVYRTALLLLETVDAERLDAYAEHVRSFVTQFGDSAWWLVYRAENRLRCEHMERLRRTLHDKPAYGYTAARPWNAVYAAAIRNGDYWTRELVTPATLWLSQRPGRPASPNRGGGGQPSSGRRVDDGADAVNPSPKKKSKKKRYEGEDQSVKQDGVFVKNRRGTKICPDFNKGKCGSRKPQSKCKDAEEWGGCGINLGQMQLKRALVTDEGSTMLPASQKSGNAVLAAAHPTRERRNDVLRREAAWCRSRPAVRGPNDLTLSLRSHACCNLVVPGLEVGGRFGREAAAFPRQLAKARARASRARSRPAPGRAACPLALLEGHGGCGSEASTGLLAVRIALSGSGRMVTCWLTVRRSRCGKHMPGLETAPAQGDGIPDAFNDLRTVANFDCVDILETVAASVRNA</sequence>
<dbReference type="Proteomes" id="UP000186817">
    <property type="component" value="Unassembled WGS sequence"/>
</dbReference>
<reference evidence="2 3" key="1">
    <citation type="submission" date="2016-02" db="EMBL/GenBank/DDBJ databases">
        <title>Genome analysis of coral dinoflagellate symbionts highlights evolutionary adaptations to a symbiotic lifestyle.</title>
        <authorList>
            <person name="Aranda M."/>
            <person name="Li Y."/>
            <person name="Liew Y.J."/>
            <person name="Baumgarten S."/>
            <person name="Simakov O."/>
            <person name="Wilson M."/>
            <person name="Piel J."/>
            <person name="Ashoor H."/>
            <person name="Bougouffa S."/>
            <person name="Bajic V.B."/>
            <person name="Ryu T."/>
            <person name="Ravasi T."/>
            <person name="Bayer T."/>
            <person name="Micklem G."/>
            <person name="Kim H."/>
            <person name="Bhak J."/>
            <person name="Lajeunesse T.C."/>
            <person name="Voolstra C.R."/>
        </authorList>
    </citation>
    <scope>NUCLEOTIDE SEQUENCE [LARGE SCALE GENOMIC DNA]</scope>
    <source>
        <strain evidence="2 3">CCMP2467</strain>
    </source>
</reference>
<feature type="region of interest" description="Disordered" evidence="1">
    <location>
        <begin position="288"/>
        <end position="346"/>
    </location>
</feature>
<dbReference type="OrthoDB" id="447341at2759"/>
<gene>
    <name evidence="2" type="ORF">AK812_SmicGene29769</name>
</gene>
<protein>
    <submittedName>
        <fullName evidence="2">Uncharacterized protein</fullName>
    </submittedName>
</protein>
<accession>A0A1Q9D0Z3</accession>
<evidence type="ECO:0000256" key="1">
    <source>
        <dbReference type="SAM" id="MobiDB-lite"/>
    </source>
</evidence>